<dbReference type="Proteomes" id="UP000694843">
    <property type="component" value="Unplaced"/>
</dbReference>
<comment type="subcellular location">
    <subcellularLocation>
        <location evidence="2">Cytoplasm</location>
    </subcellularLocation>
    <subcellularLocation>
        <location evidence="1">Nucleus</location>
    </subcellularLocation>
</comment>
<dbReference type="RefSeq" id="XP_018020945.1">
    <property type="nucleotide sequence ID" value="XM_018165456.2"/>
</dbReference>
<evidence type="ECO:0000256" key="4">
    <source>
        <dbReference type="ARBA" id="ARBA00023242"/>
    </source>
</evidence>
<dbReference type="Pfam" id="PF14811">
    <property type="entry name" value="TPD"/>
    <property type="match status" value="1"/>
</dbReference>
<dbReference type="GeneID" id="108677253"/>
<dbReference type="PANTHER" id="PTHR31661:SF1">
    <property type="entry name" value="CDAN1-INTERACTING NUCLEASE 1"/>
    <property type="match status" value="1"/>
</dbReference>
<evidence type="ECO:0000256" key="5">
    <source>
        <dbReference type="ARBA" id="ARBA00023480"/>
    </source>
</evidence>
<feature type="non-terminal residue" evidence="7">
    <location>
        <position position="1"/>
    </location>
</feature>
<evidence type="ECO:0000256" key="2">
    <source>
        <dbReference type="ARBA" id="ARBA00004496"/>
    </source>
</evidence>
<sequence>CRGVESVVTLSDVLVYTAHSSIGHEYEELLKRKLRERGVGYQTEEELRALGCDKTPDTRLDVPIGVGGRVVNWIESKASFGDRENHRSYLNDQLWSYWNRFGPGLVIYWFGYIDELNYLEDKGILVRDCFPDDIVTMDPLAVKTSGLKHL</sequence>
<keyword evidence="6" id="KW-1185">Reference proteome</keyword>
<dbReference type="PANTHER" id="PTHR31661">
    <property type="entry name" value="SIMILAR TO CDNA SEQUENCE BC052040"/>
    <property type="match status" value="1"/>
</dbReference>
<dbReference type="GO" id="GO:0005634">
    <property type="term" value="C:nucleus"/>
    <property type="evidence" value="ECO:0007669"/>
    <property type="project" value="UniProtKB-SubCell"/>
</dbReference>
<evidence type="ECO:0000313" key="6">
    <source>
        <dbReference type="Proteomes" id="UP000694843"/>
    </source>
</evidence>
<dbReference type="GO" id="GO:0005737">
    <property type="term" value="C:cytoplasm"/>
    <property type="evidence" value="ECO:0007669"/>
    <property type="project" value="UniProtKB-SubCell"/>
</dbReference>
<gene>
    <name evidence="7" type="primary">LOC108677253</name>
</gene>
<proteinExistence type="predicted"/>
<accession>A0A8B7P4S5</accession>
<keyword evidence="4" id="KW-0539">Nucleus</keyword>
<keyword evidence="3" id="KW-0963">Cytoplasm</keyword>
<evidence type="ECO:0000313" key="7">
    <source>
        <dbReference type="RefSeq" id="XP_018020945.1"/>
    </source>
</evidence>
<evidence type="ECO:0000256" key="1">
    <source>
        <dbReference type="ARBA" id="ARBA00004123"/>
    </source>
</evidence>
<organism evidence="6 7">
    <name type="scientific">Hyalella azteca</name>
    <name type="common">Amphipod</name>
    <dbReference type="NCBI Taxonomy" id="294128"/>
    <lineage>
        <taxon>Eukaryota</taxon>
        <taxon>Metazoa</taxon>
        <taxon>Ecdysozoa</taxon>
        <taxon>Arthropoda</taxon>
        <taxon>Crustacea</taxon>
        <taxon>Multicrustacea</taxon>
        <taxon>Malacostraca</taxon>
        <taxon>Eumalacostraca</taxon>
        <taxon>Peracarida</taxon>
        <taxon>Amphipoda</taxon>
        <taxon>Senticaudata</taxon>
        <taxon>Talitrida</taxon>
        <taxon>Talitroidea</taxon>
        <taxon>Hyalellidae</taxon>
        <taxon>Hyalella</taxon>
    </lineage>
</organism>
<name>A0A8B7P4S5_HYAAZ</name>
<dbReference type="InterPro" id="IPR029404">
    <property type="entry name" value="CDIN1"/>
</dbReference>
<dbReference type="KEGG" id="hazt:108677253"/>
<dbReference type="OrthoDB" id="1272at2759"/>
<reference evidence="7" key="1">
    <citation type="submission" date="2025-08" db="UniProtKB">
        <authorList>
            <consortium name="RefSeq"/>
        </authorList>
    </citation>
    <scope>IDENTIFICATION</scope>
    <source>
        <tissue evidence="7">Whole organism</tissue>
    </source>
</reference>
<dbReference type="AlphaFoldDB" id="A0A8B7P4S5"/>
<evidence type="ECO:0000256" key="3">
    <source>
        <dbReference type="ARBA" id="ARBA00022490"/>
    </source>
</evidence>
<protein>
    <recommendedName>
        <fullName evidence="5">CDAN1-interacting nuclease 1</fullName>
    </recommendedName>
</protein>